<organism evidence="2 3">
    <name type="scientific">Liparis tanakae</name>
    <name type="common">Tanaka's snailfish</name>
    <dbReference type="NCBI Taxonomy" id="230148"/>
    <lineage>
        <taxon>Eukaryota</taxon>
        <taxon>Metazoa</taxon>
        <taxon>Chordata</taxon>
        <taxon>Craniata</taxon>
        <taxon>Vertebrata</taxon>
        <taxon>Euteleostomi</taxon>
        <taxon>Actinopterygii</taxon>
        <taxon>Neopterygii</taxon>
        <taxon>Teleostei</taxon>
        <taxon>Neoteleostei</taxon>
        <taxon>Acanthomorphata</taxon>
        <taxon>Eupercaria</taxon>
        <taxon>Perciformes</taxon>
        <taxon>Cottioidei</taxon>
        <taxon>Cottales</taxon>
        <taxon>Liparidae</taxon>
        <taxon>Liparis</taxon>
    </lineage>
</organism>
<gene>
    <name evidence="2" type="ORF">EYF80_024250</name>
</gene>
<keyword evidence="3" id="KW-1185">Reference proteome</keyword>
<accession>A0A4Z2HLB5</accession>
<sequence length="152" mass="16620">MERKQQRRRREREKGKREPEGESTPLGSMPVGVSPFRVNTFSLSSLRDRGAYPASCASCALMIDSRLLVWRNSHTAGTTRTTSTTSTTSTARRPPPHVRTPSKARRPQTDVCVPLGAPLRSSWSAAPFLLERRSVPLGAGGGGTERLPVACY</sequence>
<comment type="caution">
    <text evidence="2">The sequence shown here is derived from an EMBL/GenBank/DDBJ whole genome shotgun (WGS) entry which is preliminary data.</text>
</comment>
<name>A0A4Z2HLB5_9TELE</name>
<feature type="compositionally biased region" description="Low complexity" evidence="1">
    <location>
        <begin position="75"/>
        <end position="92"/>
    </location>
</feature>
<feature type="region of interest" description="Disordered" evidence="1">
    <location>
        <begin position="1"/>
        <end position="31"/>
    </location>
</feature>
<protein>
    <submittedName>
        <fullName evidence="2">Uncharacterized protein</fullName>
    </submittedName>
</protein>
<feature type="compositionally biased region" description="Basic residues" evidence="1">
    <location>
        <begin position="1"/>
        <end position="11"/>
    </location>
</feature>
<evidence type="ECO:0000313" key="3">
    <source>
        <dbReference type="Proteomes" id="UP000314294"/>
    </source>
</evidence>
<reference evidence="2 3" key="1">
    <citation type="submission" date="2019-03" db="EMBL/GenBank/DDBJ databases">
        <title>First draft genome of Liparis tanakae, snailfish: a comprehensive survey of snailfish specific genes.</title>
        <authorList>
            <person name="Kim W."/>
            <person name="Song I."/>
            <person name="Jeong J.-H."/>
            <person name="Kim D."/>
            <person name="Kim S."/>
            <person name="Ryu S."/>
            <person name="Song J.Y."/>
            <person name="Lee S.K."/>
        </authorList>
    </citation>
    <scope>NUCLEOTIDE SEQUENCE [LARGE SCALE GENOMIC DNA]</scope>
    <source>
        <tissue evidence="2">Muscle</tissue>
    </source>
</reference>
<dbReference type="AlphaFoldDB" id="A0A4Z2HLB5"/>
<feature type="region of interest" description="Disordered" evidence="1">
    <location>
        <begin position="74"/>
        <end position="110"/>
    </location>
</feature>
<proteinExistence type="predicted"/>
<evidence type="ECO:0000313" key="2">
    <source>
        <dbReference type="EMBL" id="TNN65572.1"/>
    </source>
</evidence>
<feature type="compositionally biased region" description="Basic residues" evidence="1">
    <location>
        <begin position="94"/>
        <end position="106"/>
    </location>
</feature>
<dbReference type="EMBL" id="SRLO01000233">
    <property type="protein sequence ID" value="TNN65572.1"/>
    <property type="molecule type" value="Genomic_DNA"/>
</dbReference>
<dbReference type="Proteomes" id="UP000314294">
    <property type="component" value="Unassembled WGS sequence"/>
</dbReference>
<evidence type="ECO:0000256" key="1">
    <source>
        <dbReference type="SAM" id="MobiDB-lite"/>
    </source>
</evidence>